<evidence type="ECO:0000313" key="2">
    <source>
        <dbReference type="EMBL" id="KAF6146943.1"/>
    </source>
</evidence>
<organism evidence="2 4">
    <name type="scientific">Kingdonia uniflora</name>
    <dbReference type="NCBI Taxonomy" id="39325"/>
    <lineage>
        <taxon>Eukaryota</taxon>
        <taxon>Viridiplantae</taxon>
        <taxon>Streptophyta</taxon>
        <taxon>Embryophyta</taxon>
        <taxon>Tracheophyta</taxon>
        <taxon>Spermatophyta</taxon>
        <taxon>Magnoliopsida</taxon>
        <taxon>Ranunculales</taxon>
        <taxon>Circaeasteraceae</taxon>
        <taxon>Kingdonia</taxon>
    </lineage>
</organism>
<dbReference type="PANTHER" id="PTHR37175">
    <property type="entry name" value="BNAA08G28800D PROTEIN"/>
    <property type="match status" value="1"/>
</dbReference>
<proteinExistence type="predicted"/>
<evidence type="ECO:0000313" key="3">
    <source>
        <dbReference type="EMBL" id="KAF6165620.1"/>
    </source>
</evidence>
<name>A0A7J7LWB4_9MAGN</name>
<accession>A0A7J7LWB4</accession>
<reference evidence="2 4" key="1">
    <citation type="journal article" date="2020" name="IScience">
        <title>Genome Sequencing of the Endangered Kingdonia uniflora (Circaeasteraceae, Ranunculales) Reveals Potential Mechanisms of Evolutionary Specialization.</title>
        <authorList>
            <person name="Sun Y."/>
            <person name="Deng T."/>
            <person name="Zhang A."/>
            <person name="Moore M.J."/>
            <person name="Landis J.B."/>
            <person name="Lin N."/>
            <person name="Zhang H."/>
            <person name="Zhang X."/>
            <person name="Huang J."/>
            <person name="Zhang X."/>
            <person name="Sun H."/>
            <person name="Wang H."/>
        </authorList>
    </citation>
    <scope>NUCLEOTIDE SEQUENCE [LARGE SCALE GENOMIC DNA]</scope>
    <source>
        <strain evidence="2">TB1705</strain>
        <tissue evidence="2">Leaf</tissue>
    </source>
</reference>
<dbReference type="OrthoDB" id="1933769at2759"/>
<gene>
    <name evidence="3" type="ORF">GIB67_002442</name>
    <name evidence="2" type="ORF">GIB67_036662</name>
</gene>
<evidence type="ECO:0000313" key="4">
    <source>
        <dbReference type="Proteomes" id="UP000541444"/>
    </source>
</evidence>
<dbReference type="EMBL" id="JACGCM010000835">
    <property type="protein sequence ID" value="KAF6165620.1"/>
    <property type="molecule type" value="Genomic_DNA"/>
</dbReference>
<dbReference type="EMBL" id="JACGCM010001948">
    <property type="protein sequence ID" value="KAF6146943.1"/>
    <property type="molecule type" value="Genomic_DNA"/>
</dbReference>
<keyword evidence="4" id="KW-1185">Reference proteome</keyword>
<dbReference type="AlphaFoldDB" id="A0A7J7LWB4"/>
<evidence type="ECO:0000256" key="1">
    <source>
        <dbReference type="SAM" id="MobiDB-lite"/>
    </source>
</evidence>
<comment type="caution">
    <text evidence="2">The sequence shown here is derived from an EMBL/GenBank/DDBJ whole genome shotgun (WGS) entry which is preliminary data.</text>
</comment>
<protein>
    <submittedName>
        <fullName evidence="2">Uncharacterized protein</fullName>
    </submittedName>
</protein>
<dbReference type="Proteomes" id="UP000541444">
    <property type="component" value="Unassembled WGS sequence"/>
</dbReference>
<dbReference type="PANTHER" id="PTHR37175:SF1">
    <property type="entry name" value="CONSTANS-LIKE PROTEIN-RELATED"/>
    <property type="match status" value="1"/>
</dbReference>
<sequence length="150" mass="16804">MAICVDDFAQDNAGSDSDSNSDDSPDYYQPISAVDSDEETQSDENPNGYVAAEIGISNIHLKEEEDYGDEEAERVRLELAVSKAFRDDERRRNAPLPPENATRILDAMRGISLVVPDWSGRVSEDQWVDQLRRLRQQPTATETNNATTQN</sequence>
<feature type="region of interest" description="Disordered" evidence="1">
    <location>
        <begin position="1"/>
        <end position="47"/>
    </location>
</feature>
<dbReference type="Pfam" id="PF06910">
    <property type="entry name" value="MEA1"/>
    <property type="match status" value="1"/>
</dbReference>